<dbReference type="HOGENOM" id="CLU_2713386_0_0_6"/>
<dbReference type="AlphaFoldDB" id="Q0VSC2"/>
<proteinExistence type="predicted"/>
<sequence>MLSGEGEWTPLYGLFFLLSKNKEAAIQDWARPLCFKAMVMLVIARYQFAISKKQLTLKLAQSDPSMIQLIDNR</sequence>
<dbReference type="STRING" id="393595.ABO_0478"/>
<organism evidence="1 2">
    <name type="scientific">Alcanivorax borkumensis (strain ATCC 700651 / DSM 11573 / NCIMB 13689 / SK2)</name>
    <dbReference type="NCBI Taxonomy" id="393595"/>
    <lineage>
        <taxon>Bacteria</taxon>
        <taxon>Pseudomonadati</taxon>
        <taxon>Pseudomonadota</taxon>
        <taxon>Gammaproteobacteria</taxon>
        <taxon>Oceanospirillales</taxon>
        <taxon>Alcanivoracaceae</taxon>
        <taxon>Alcanivorax</taxon>
    </lineage>
</organism>
<evidence type="ECO:0000313" key="2">
    <source>
        <dbReference type="Proteomes" id="UP000008871"/>
    </source>
</evidence>
<protein>
    <submittedName>
        <fullName evidence="1">Uncharacterized protein</fullName>
    </submittedName>
</protein>
<dbReference type="Proteomes" id="UP000008871">
    <property type="component" value="Chromosome"/>
</dbReference>
<name>Q0VSC2_ALCBS</name>
<gene>
    <name evidence="1" type="ordered locus">ABO_0478</name>
</gene>
<accession>Q0VSC2</accession>
<dbReference type="KEGG" id="abo:ABO_0478"/>
<reference evidence="1 2" key="1">
    <citation type="journal article" date="2006" name="Nat. Biotechnol.">
        <title>Genome sequence of the ubiquitous hydrocarbon-degrading marine bacterium Alcanivorax borkumensis.</title>
        <authorList>
            <person name="Schneiker S."/>
            <person name="Martins dos Santos V.A.P."/>
            <person name="Bartels D."/>
            <person name="Bekel T."/>
            <person name="Brecht M."/>
            <person name="Buhrmester J."/>
            <person name="Chernikova T.N."/>
            <person name="Denaro R."/>
            <person name="Ferrer M."/>
            <person name="Gertler C."/>
            <person name="Goesmann A."/>
            <person name="Golyshina O.V."/>
            <person name="Kaminski F."/>
            <person name="Khachane A.N."/>
            <person name="Lang S."/>
            <person name="Linke B."/>
            <person name="McHardy A.C."/>
            <person name="Meyer F."/>
            <person name="Nechitaylo T."/>
            <person name="Puehler A."/>
            <person name="Regenhardt D."/>
            <person name="Rupp O."/>
            <person name="Sabirova J.S."/>
            <person name="Selbitschka W."/>
            <person name="Yakimov M.M."/>
            <person name="Timmis K.N."/>
            <person name="Vorhoelter F.-J."/>
            <person name="Weidner S."/>
            <person name="Kaiser O."/>
            <person name="Golyshin P.N."/>
        </authorList>
    </citation>
    <scope>NUCLEOTIDE SEQUENCE [LARGE SCALE GENOMIC DNA]</scope>
    <source>
        <strain evidence="2">ATCC 700651 / DSM 11573 / NCIMB 13689 / SK2</strain>
    </source>
</reference>
<dbReference type="EMBL" id="AM286690">
    <property type="protein sequence ID" value="CAL15926.1"/>
    <property type="molecule type" value="Genomic_DNA"/>
</dbReference>
<keyword evidence="2" id="KW-1185">Reference proteome</keyword>
<evidence type="ECO:0000313" key="1">
    <source>
        <dbReference type="EMBL" id="CAL15926.1"/>
    </source>
</evidence>